<name>A0A069DUH4_9CNID</name>
<dbReference type="AlphaFoldDB" id="A0A069DUH4"/>
<dbReference type="EMBL" id="GBGP01000315">
    <property type="protein sequence ID" value="JAC84884.1"/>
    <property type="molecule type" value="mRNA"/>
</dbReference>
<sequence>ITFKNSSVLYHKLLDTCEAFNAPYIPTFWAPSGHLQTWLKTIVSFHDCPKISVTKEYLQMEDEGIISIEWVSQVDSEAAAASTKRRRSLKKKTLMVKEKPILLIIPSALNTNVQDYTDLCLYALKKRI</sequence>
<dbReference type="InterPro" id="IPR050960">
    <property type="entry name" value="AB_hydrolase_4_sf"/>
</dbReference>
<proteinExistence type="evidence at transcript level"/>
<protein>
    <submittedName>
        <fullName evidence="1">Abhydrolase domain containing protein</fullName>
    </submittedName>
</protein>
<keyword evidence="1" id="KW-0378">Hydrolase</keyword>
<dbReference type="GO" id="GO:0047372">
    <property type="term" value="F:monoacylglycerol lipase activity"/>
    <property type="evidence" value="ECO:0007669"/>
    <property type="project" value="TreeGrafter"/>
</dbReference>
<dbReference type="GO" id="GO:0034338">
    <property type="term" value="F:short-chain carboxylesterase activity"/>
    <property type="evidence" value="ECO:0007669"/>
    <property type="project" value="TreeGrafter"/>
</dbReference>
<feature type="non-terminal residue" evidence="1">
    <location>
        <position position="1"/>
    </location>
</feature>
<dbReference type="PANTHER" id="PTHR10794:SF93">
    <property type="entry name" value="SERINE AMINOPEPTIDASE S33 DOMAIN-CONTAINING PROTEIN"/>
    <property type="match status" value="1"/>
</dbReference>
<accession>A0A069DUH4</accession>
<organism evidence="1">
    <name type="scientific">Clytia hemisphaerica</name>
    <dbReference type="NCBI Taxonomy" id="252671"/>
    <lineage>
        <taxon>Eukaryota</taxon>
        <taxon>Metazoa</taxon>
        <taxon>Cnidaria</taxon>
        <taxon>Hydrozoa</taxon>
        <taxon>Hydroidolina</taxon>
        <taxon>Leptothecata</taxon>
        <taxon>Obeliida</taxon>
        <taxon>Clytiidae</taxon>
        <taxon>Clytia</taxon>
    </lineage>
</organism>
<dbReference type="PANTHER" id="PTHR10794">
    <property type="entry name" value="ABHYDROLASE DOMAIN-CONTAINING PROTEIN"/>
    <property type="match status" value="1"/>
</dbReference>
<evidence type="ECO:0000313" key="1">
    <source>
        <dbReference type="EMBL" id="JAC84884.1"/>
    </source>
</evidence>
<reference evidence="1" key="1">
    <citation type="journal article" date="2014" name="PLoS Genet.">
        <title>Differential Responses to Wnt and PCP Disruption Predict Expression and Developmental Function of Conserved and Novel Genes in a Cnidarian.</title>
        <authorList>
            <person name="Lapebie P."/>
            <person name="Ruggiero A."/>
            <person name="Barreau C."/>
            <person name="Chevalier S."/>
            <person name="Chang P."/>
            <person name="Dru P."/>
            <person name="Houliston E."/>
            <person name="Momose T."/>
        </authorList>
    </citation>
    <scope>NUCLEOTIDE SEQUENCE</scope>
</reference>